<dbReference type="RefSeq" id="WP_147066655.1">
    <property type="nucleotide sequence ID" value="NZ_BAABDN010000003.1"/>
</dbReference>
<gene>
    <name evidence="1" type="ORF">KLO01_30510</name>
</gene>
<keyword evidence="2" id="KW-1185">Reference proteome</keyword>
<sequence length="214" mass="22261">MGPAELAALVAREADAGVAGALRAMDAAGVLTVERVVGRIGSRPATDTTPWEDIVWQAEVVMRPSGLVREQSTAPGEGPAPDPGGVAGLVGSLSVRALRGVGARWTAQLSRRGVESVADLASTTPAEVARWSQEKDGGYAVQLVARARTCVGPWPPVDPHDTRSVLEVSESDPGDVSGWPPGSRPEAYLLWGSCLRLRAALDDAVLALLRVNGS</sequence>
<proteinExistence type="predicted"/>
<evidence type="ECO:0000313" key="1">
    <source>
        <dbReference type="EMBL" id="GEQ15004.1"/>
    </source>
</evidence>
<comment type="caution">
    <text evidence="1">The sequence shown here is derived from an EMBL/GenBank/DDBJ whole genome shotgun (WGS) entry which is preliminary data.</text>
</comment>
<dbReference type="AlphaFoldDB" id="A0A512T469"/>
<protein>
    <submittedName>
        <fullName evidence="1">Uncharacterized protein</fullName>
    </submittedName>
</protein>
<dbReference type="Gene3D" id="1.10.150.20">
    <property type="entry name" value="5' to 3' exonuclease, C-terminal subdomain"/>
    <property type="match status" value="1"/>
</dbReference>
<dbReference type="OrthoDB" id="4842898at2"/>
<name>A0A512T469_9MICO</name>
<dbReference type="EMBL" id="BKBA01000011">
    <property type="protein sequence ID" value="GEQ15004.1"/>
    <property type="molecule type" value="Genomic_DNA"/>
</dbReference>
<dbReference type="Proteomes" id="UP000321793">
    <property type="component" value="Unassembled WGS sequence"/>
</dbReference>
<accession>A0A512T469</accession>
<dbReference type="InterPro" id="IPR043502">
    <property type="entry name" value="DNA/RNA_pol_sf"/>
</dbReference>
<dbReference type="SUPFAM" id="SSF56672">
    <property type="entry name" value="DNA/RNA polymerases"/>
    <property type="match status" value="1"/>
</dbReference>
<evidence type="ECO:0000313" key="2">
    <source>
        <dbReference type="Proteomes" id="UP000321793"/>
    </source>
</evidence>
<organism evidence="1 2">
    <name type="scientific">Knoellia locipacati</name>
    <dbReference type="NCBI Taxonomy" id="882824"/>
    <lineage>
        <taxon>Bacteria</taxon>
        <taxon>Bacillati</taxon>
        <taxon>Actinomycetota</taxon>
        <taxon>Actinomycetes</taxon>
        <taxon>Micrococcales</taxon>
        <taxon>Intrasporangiaceae</taxon>
        <taxon>Knoellia</taxon>
    </lineage>
</organism>
<reference evidence="1 2" key="1">
    <citation type="submission" date="2019-07" db="EMBL/GenBank/DDBJ databases">
        <title>Whole genome shotgun sequence of Knoellia locipacati NBRC 109775.</title>
        <authorList>
            <person name="Hosoyama A."/>
            <person name="Uohara A."/>
            <person name="Ohji S."/>
            <person name="Ichikawa N."/>
        </authorList>
    </citation>
    <scope>NUCLEOTIDE SEQUENCE [LARGE SCALE GENOMIC DNA]</scope>
    <source>
        <strain evidence="1 2">NBRC 109775</strain>
    </source>
</reference>